<protein>
    <submittedName>
        <fullName evidence="2">Polysaccharide deacetylase family protein</fullName>
    </submittedName>
</protein>
<dbReference type="EMBL" id="JH921442">
    <property type="protein sequence ID" value="EKD15170.1"/>
    <property type="molecule type" value="Genomic_DNA"/>
</dbReference>
<proteinExistence type="predicted"/>
<evidence type="ECO:0000313" key="3">
    <source>
        <dbReference type="Proteomes" id="UP000006753"/>
    </source>
</evidence>
<sequence>MAQPKGVARAMEFLSSHKAACHISGESVPRVYRPPYRKPNPVIPEPLVFASLAPPDARSKSFMLSIDFDAVSGLLGTGASPQNNIAGDSFGFFACQPRIDHQNKRALNILITSWLSPRLAPPQALQGSRHRFKHNLVHSMESIPSETQQILNSGAEIACLHGNREGGERRCPGSRKHTTVKVLEESGFLYEEKAQRLVQTPSSTHRDYEPDFLPEAAPIQTHRLPAPPPSDDDVDEAASAIIDVNGGDAR</sequence>
<reference evidence="2 3" key="1">
    <citation type="journal article" date="2012" name="BMC Genomics">
        <title>Sequencing the genome of Marssonina brunnea reveals fungus-poplar co-evolution.</title>
        <authorList>
            <person name="Zhu S."/>
            <person name="Cao Y.-Z."/>
            <person name="Jiang C."/>
            <person name="Tan B.-Y."/>
            <person name="Wang Z."/>
            <person name="Feng S."/>
            <person name="Zhang L."/>
            <person name="Su X.-H."/>
            <person name="Brejova B."/>
            <person name="Vinar T."/>
            <person name="Xu M."/>
            <person name="Wang M.-X."/>
            <person name="Zhang S.-G."/>
            <person name="Huang M.-R."/>
            <person name="Wu R."/>
            <person name="Zhou Y."/>
        </authorList>
    </citation>
    <scope>NUCLEOTIDE SEQUENCE [LARGE SCALE GENOMIC DNA]</scope>
    <source>
        <strain evidence="2 3">MB_m1</strain>
    </source>
</reference>
<accession>K1WCU8</accession>
<organism evidence="2 3">
    <name type="scientific">Marssonina brunnea f. sp. multigermtubi (strain MB_m1)</name>
    <name type="common">Marssonina leaf spot fungus</name>
    <dbReference type="NCBI Taxonomy" id="1072389"/>
    <lineage>
        <taxon>Eukaryota</taxon>
        <taxon>Fungi</taxon>
        <taxon>Dikarya</taxon>
        <taxon>Ascomycota</taxon>
        <taxon>Pezizomycotina</taxon>
        <taxon>Leotiomycetes</taxon>
        <taxon>Helotiales</taxon>
        <taxon>Drepanopezizaceae</taxon>
        <taxon>Drepanopeziza</taxon>
    </lineage>
</organism>
<dbReference type="OrthoDB" id="504708at2759"/>
<dbReference type="AlphaFoldDB" id="K1WCU8"/>
<gene>
    <name evidence="2" type="ORF">MBM_06386</name>
</gene>
<dbReference type="Proteomes" id="UP000006753">
    <property type="component" value="Unassembled WGS sequence"/>
</dbReference>
<keyword evidence="3" id="KW-1185">Reference proteome</keyword>
<name>K1WCU8_MARBU</name>
<feature type="region of interest" description="Disordered" evidence="1">
    <location>
        <begin position="199"/>
        <end position="250"/>
    </location>
</feature>
<dbReference type="HOGENOM" id="CLU_1111598_0_0_1"/>
<evidence type="ECO:0000256" key="1">
    <source>
        <dbReference type="SAM" id="MobiDB-lite"/>
    </source>
</evidence>
<dbReference type="KEGG" id="mbe:MBM_06386"/>
<dbReference type="InParanoid" id="K1WCU8"/>
<evidence type="ECO:0000313" key="2">
    <source>
        <dbReference type="EMBL" id="EKD15170.1"/>
    </source>
</evidence>